<evidence type="ECO:0000313" key="3">
    <source>
        <dbReference type="EMBL" id="GIN22251.1"/>
    </source>
</evidence>
<proteinExistence type="predicted"/>
<evidence type="ECO:0000313" key="4">
    <source>
        <dbReference type="Proteomes" id="UP000680279"/>
    </source>
</evidence>
<keyword evidence="1 2" id="KW-0732">Signal</keyword>
<accession>A0ABQ4KB68</accession>
<feature type="chain" id="PRO_5045396071" description="Peptidylprolyl isomerase" evidence="2">
    <location>
        <begin position="20"/>
        <end position="122"/>
    </location>
</feature>
<feature type="signal peptide" evidence="2">
    <location>
        <begin position="1"/>
        <end position="19"/>
    </location>
</feature>
<dbReference type="Proteomes" id="UP000680279">
    <property type="component" value="Unassembled WGS sequence"/>
</dbReference>
<dbReference type="RefSeq" id="WP_212963551.1">
    <property type="nucleotide sequence ID" value="NZ_BOQT01000015.1"/>
</dbReference>
<gene>
    <name evidence="3" type="ORF">J1TS3_33850</name>
</gene>
<name>A0ABQ4KB68_9BACI</name>
<evidence type="ECO:0008006" key="5">
    <source>
        <dbReference type="Google" id="ProtNLM"/>
    </source>
</evidence>
<evidence type="ECO:0000256" key="1">
    <source>
        <dbReference type="ARBA" id="ARBA00022729"/>
    </source>
</evidence>
<dbReference type="EMBL" id="BOQT01000015">
    <property type="protein sequence ID" value="GIN22251.1"/>
    <property type="molecule type" value="Genomic_DNA"/>
</dbReference>
<organism evidence="3 4">
    <name type="scientific">Siminovitchia fordii</name>
    <dbReference type="NCBI Taxonomy" id="254759"/>
    <lineage>
        <taxon>Bacteria</taxon>
        <taxon>Bacillati</taxon>
        <taxon>Bacillota</taxon>
        <taxon>Bacilli</taxon>
        <taxon>Bacillales</taxon>
        <taxon>Bacillaceae</taxon>
        <taxon>Siminovitchia</taxon>
    </lineage>
</organism>
<dbReference type="PROSITE" id="PS51257">
    <property type="entry name" value="PROKAR_LIPOPROTEIN"/>
    <property type="match status" value="1"/>
</dbReference>
<evidence type="ECO:0000256" key="2">
    <source>
        <dbReference type="SAM" id="SignalP"/>
    </source>
</evidence>
<protein>
    <recommendedName>
        <fullName evidence="5">Peptidylprolyl isomerase</fullName>
    </recommendedName>
</protein>
<keyword evidence="4" id="KW-1185">Reference proteome</keyword>
<sequence>MKKIFLVFFAVFILTACNASTSSISEMEEIPNKVQEAIDEESILQLINEGEDISYIVFQSKGTVTTDLETHGDTLIVKLDETNQQGEVLEQHVYKLTLDPVHKAIDIHINGKSTPIDNVTGI</sequence>
<comment type="caution">
    <text evidence="3">The sequence shown here is derived from an EMBL/GenBank/DDBJ whole genome shotgun (WGS) entry which is preliminary data.</text>
</comment>
<dbReference type="Pfam" id="PF08139">
    <property type="entry name" value="LPAM_1"/>
    <property type="match status" value="1"/>
</dbReference>
<dbReference type="InterPro" id="IPR012640">
    <property type="entry name" value="Membr_lipoprot_lipid_attach_CS"/>
</dbReference>
<reference evidence="3 4" key="1">
    <citation type="submission" date="2021-03" db="EMBL/GenBank/DDBJ databases">
        <title>Antimicrobial resistance genes in bacteria isolated from Japanese honey, and their potential for conferring macrolide and lincosamide resistance in the American foulbrood pathogen Paenibacillus larvae.</title>
        <authorList>
            <person name="Okamoto M."/>
            <person name="Kumagai M."/>
            <person name="Kanamori H."/>
            <person name="Takamatsu D."/>
        </authorList>
    </citation>
    <scope>NUCLEOTIDE SEQUENCE [LARGE SCALE GENOMIC DNA]</scope>
    <source>
        <strain evidence="3 4">J1TS3</strain>
    </source>
</reference>